<keyword evidence="5 9" id="KW-0798">TonB box</keyword>
<dbReference type="InterPro" id="IPR012910">
    <property type="entry name" value="Plug_dom"/>
</dbReference>
<keyword evidence="4 8" id="KW-0812">Transmembrane</keyword>
<gene>
    <name evidence="13" type="ORF">DSL64_05415</name>
</gene>
<dbReference type="Gene3D" id="2.60.40.1120">
    <property type="entry name" value="Carboxypeptidase-like, regulatory domain"/>
    <property type="match status" value="1"/>
</dbReference>
<dbReference type="InterPro" id="IPR039426">
    <property type="entry name" value="TonB-dep_rcpt-like"/>
</dbReference>
<evidence type="ECO:0000256" key="2">
    <source>
        <dbReference type="ARBA" id="ARBA00022448"/>
    </source>
</evidence>
<evidence type="ECO:0000256" key="6">
    <source>
        <dbReference type="ARBA" id="ARBA00023136"/>
    </source>
</evidence>
<dbReference type="NCBIfam" id="TIGR04056">
    <property type="entry name" value="OMP_RagA_SusC"/>
    <property type="match status" value="1"/>
</dbReference>
<comment type="caution">
    <text evidence="13">The sequence shown here is derived from an EMBL/GenBank/DDBJ whole genome shotgun (WGS) entry which is preliminary data.</text>
</comment>
<dbReference type="InterPro" id="IPR036942">
    <property type="entry name" value="Beta-barrel_TonB_sf"/>
</dbReference>
<feature type="chain" id="PRO_5017584927" evidence="10">
    <location>
        <begin position="27"/>
        <end position="1055"/>
    </location>
</feature>
<evidence type="ECO:0000256" key="5">
    <source>
        <dbReference type="ARBA" id="ARBA00023077"/>
    </source>
</evidence>
<accession>A0A3D8YI46</accession>
<evidence type="ECO:0000256" key="9">
    <source>
        <dbReference type="RuleBase" id="RU003357"/>
    </source>
</evidence>
<evidence type="ECO:0000313" key="14">
    <source>
        <dbReference type="Proteomes" id="UP000256373"/>
    </source>
</evidence>
<sequence length="1055" mass="114541">MRNRFIRNVNILVLVVPLFLHVAAHAQKTIRGTVSAKGDNSALPGVNVLLKGTSIGTSSDAEGNYQLNIPENGGTLVFSFIGFTAQEVSIAGKTILHVSLDPEISLLNELVVVGYGTQQKRDLTGSISTISGKDLALAPVQSFDQALQGRSAGVNVSTPGGALNAPPVIRIRGINSINLSSFPLVVIDGIPTYTDNLSTNSASNNPLSGISPNDIESVEVLKDASATAIYGSRASAGVILITTKRGNKGGVKVNFDSWVSVSNPYRLDQIKMLNAEQHIAVKNEARANAGLAAAYFPNYDANGNLIDTDWKDYFYQHNGFSHSNALSFSGGSEKTNYYLSVGYTKQNGIVKINEYERKNARVKIDHKLFKTFTVGTNFSFSNTSTQSANSGSTSGQTWDYANGPRLALNSEPNVSPYNNDGSYNVSPTGVLGQMNNTISANWANLAVVMDKDRFNSASSSIQGSIFANWEVIKGLNLRTQYGIDRLNVIDNTYENPLQAPGYFVGGRAVNVNRLNNRWNWQNTAQYDFTVATKHSFSLLAGGEQQYSQVDRWGLARTGQTDPFFTSAQGNFLNTLPNVSQTGADIGLQTENFLISYFGRVNYDFGKKYFATINFRRDGYSAFAKGNKYGNFYGASLGYSISDEDFWVNSPVSKVISYLKLRGSYGLVGNNQGINDFASLQTYSGGLQGDASTLYYYQSGNSNLSWETSKKSDYGFSFGLLQDRITGEFAYYRNDVDGLILDVPQAPSKGVPNPTSANSLPLNIGSMRNTGIELSIQANLIRTNDFSWKLNANVTTLKNEVLSLNGDNQRIINTENVIEVDKSISSLWAVTTHGVNPENGRRLLEKADGTIVQYDHSAPAASRWTTLEGTPVTAVTTLADGKNQGVALPKWYGGFDNTFGYKSFDLGIFLQYSGGNYVLNGTKAGVRDQRAYANSTDLLDRWTPENTDGSIPKAVWGDNISNGGAALSISENIEKGDFLRVRNISLGYRLPVNLLSKIKIASARVYVQVQNAFILTGYKGYDPESSVNGNSNIRPGVDRNALGQTRTVSAGINVGF</sequence>
<dbReference type="InterPro" id="IPR023997">
    <property type="entry name" value="TonB-dep_OMP_SusC/RagA_CS"/>
</dbReference>
<evidence type="ECO:0000256" key="7">
    <source>
        <dbReference type="ARBA" id="ARBA00023237"/>
    </source>
</evidence>
<dbReference type="Gene3D" id="2.40.170.20">
    <property type="entry name" value="TonB-dependent receptor, beta-barrel domain"/>
    <property type="match status" value="1"/>
</dbReference>
<keyword evidence="10" id="KW-0732">Signal</keyword>
<keyword evidence="6 8" id="KW-0472">Membrane</keyword>
<dbReference type="Pfam" id="PF07715">
    <property type="entry name" value="Plug"/>
    <property type="match status" value="1"/>
</dbReference>
<name>A0A3D8YI46_9BACT</name>
<dbReference type="Pfam" id="PF00593">
    <property type="entry name" value="TonB_dep_Rec_b-barrel"/>
    <property type="match status" value="1"/>
</dbReference>
<dbReference type="Proteomes" id="UP000256373">
    <property type="component" value="Unassembled WGS sequence"/>
</dbReference>
<keyword evidence="14" id="KW-1185">Reference proteome</keyword>
<dbReference type="OrthoDB" id="9768177at2"/>
<keyword evidence="2 8" id="KW-0813">Transport</keyword>
<dbReference type="SUPFAM" id="SSF56935">
    <property type="entry name" value="Porins"/>
    <property type="match status" value="1"/>
</dbReference>
<dbReference type="PROSITE" id="PS52016">
    <property type="entry name" value="TONB_DEPENDENT_REC_3"/>
    <property type="match status" value="1"/>
</dbReference>
<dbReference type="Gene3D" id="2.170.130.10">
    <property type="entry name" value="TonB-dependent receptor, plug domain"/>
    <property type="match status" value="1"/>
</dbReference>
<dbReference type="GO" id="GO:0009279">
    <property type="term" value="C:cell outer membrane"/>
    <property type="evidence" value="ECO:0007669"/>
    <property type="project" value="UniProtKB-SubCell"/>
</dbReference>
<evidence type="ECO:0000313" key="13">
    <source>
        <dbReference type="EMBL" id="REA63061.1"/>
    </source>
</evidence>
<dbReference type="RefSeq" id="WP_115829649.1">
    <property type="nucleotide sequence ID" value="NZ_QNUL01000003.1"/>
</dbReference>
<evidence type="ECO:0000256" key="1">
    <source>
        <dbReference type="ARBA" id="ARBA00004571"/>
    </source>
</evidence>
<keyword evidence="3 8" id="KW-1134">Transmembrane beta strand</keyword>
<dbReference type="InterPro" id="IPR000531">
    <property type="entry name" value="Beta-barrel_TonB"/>
</dbReference>
<keyword evidence="7 8" id="KW-0998">Cell outer membrane</keyword>
<dbReference type="AlphaFoldDB" id="A0A3D8YI46"/>
<protein>
    <submittedName>
        <fullName evidence="13">SusC/RagA family TonB-linked outer membrane protein</fullName>
    </submittedName>
</protein>
<comment type="subcellular location">
    <subcellularLocation>
        <location evidence="1 8">Cell outer membrane</location>
        <topology evidence="1 8">Multi-pass membrane protein</topology>
    </subcellularLocation>
</comment>
<organism evidence="13 14">
    <name type="scientific">Dyadobacter luteus</name>
    <dbReference type="NCBI Taxonomy" id="2259619"/>
    <lineage>
        <taxon>Bacteria</taxon>
        <taxon>Pseudomonadati</taxon>
        <taxon>Bacteroidota</taxon>
        <taxon>Cytophagia</taxon>
        <taxon>Cytophagales</taxon>
        <taxon>Spirosomataceae</taxon>
        <taxon>Dyadobacter</taxon>
    </lineage>
</organism>
<feature type="domain" description="TonB-dependent receptor-like beta-barrel" evidence="11">
    <location>
        <begin position="411"/>
        <end position="1010"/>
    </location>
</feature>
<dbReference type="InterPro" id="IPR008969">
    <property type="entry name" value="CarboxyPept-like_regulatory"/>
</dbReference>
<dbReference type="InterPro" id="IPR037066">
    <property type="entry name" value="Plug_dom_sf"/>
</dbReference>
<feature type="signal peptide" evidence="10">
    <location>
        <begin position="1"/>
        <end position="26"/>
    </location>
</feature>
<evidence type="ECO:0000259" key="12">
    <source>
        <dbReference type="Pfam" id="PF07715"/>
    </source>
</evidence>
<reference evidence="13 14" key="1">
    <citation type="submission" date="2018-07" db="EMBL/GenBank/DDBJ databases">
        <title>Dyadobacter roseus sp. nov., isolated from rose rhizosphere soil.</title>
        <authorList>
            <person name="Chen L."/>
        </authorList>
    </citation>
    <scope>NUCLEOTIDE SEQUENCE [LARGE SCALE GENOMIC DNA]</scope>
    <source>
        <strain evidence="13 14">RS19</strain>
    </source>
</reference>
<dbReference type="SUPFAM" id="SSF49464">
    <property type="entry name" value="Carboxypeptidase regulatory domain-like"/>
    <property type="match status" value="1"/>
</dbReference>
<dbReference type="NCBIfam" id="TIGR04057">
    <property type="entry name" value="SusC_RagA_signa"/>
    <property type="match status" value="1"/>
</dbReference>
<dbReference type="Pfam" id="PF13715">
    <property type="entry name" value="CarbopepD_reg_2"/>
    <property type="match status" value="1"/>
</dbReference>
<evidence type="ECO:0000256" key="8">
    <source>
        <dbReference type="PROSITE-ProRule" id="PRU01360"/>
    </source>
</evidence>
<evidence type="ECO:0000256" key="4">
    <source>
        <dbReference type="ARBA" id="ARBA00022692"/>
    </source>
</evidence>
<evidence type="ECO:0000259" key="11">
    <source>
        <dbReference type="Pfam" id="PF00593"/>
    </source>
</evidence>
<dbReference type="EMBL" id="QNUL01000003">
    <property type="protein sequence ID" value="REA63061.1"/>
    <property type="molecule type" value="Genomic_DNA"/>
</dbReference>
<comment type="similarity">
    <text evidence="8 9">Belongs to the TonB-dependent receptor family.</text>
</comment>
<feature type="domain" description="TonB-dependent receptor plug" evidence="12">
    <location>
        <begin position="120"/>
        <end position="238"/>
    </location>
</feature>
<evidence type="ECO:0000256" key="10">
    <source>
        <dbReference type="SAM" id="SignalP"/>
    </source>
</evidence>
<dbReference type="InterPro" id="IPR023996">
    <property type="entry name" value="TonB-dep_OMP_SusC/RagA"/>
</dbReference>
<evidence type="ECO:0000256" key="3">
    <source>
        <dbReference type="ARBA" id="ARBA00022452"/>
    </source>
</evidence>
<proteinExistence type="inferred from homology"/>